<sequence>MRGEEDGDREFNEIVAALSYEEDSALSSNYLSMFFDWYRGSEEQVAKAKKLHIARRVQLCVWFQIIQEWIGIAGITVYQIDIFSQAGFDSRKSQWLSGLNNIFYMFSTLISVFTLDKWGRRFTCYWGAVGQGIALFLAGGFSKAQQNHPNNKSFGAAAAAFVFIYTSVFGATWLEVPWMYPAEVFPLEVRAQGNAWGVFGWSIGNGWLTLLCPVMFNSIHERTLYIFGGCNFLGIHLNVKLNLLN</sequence>
<comment type="caution">
    <text evidence="1">The sequence shown here is derived from an EMBL/GenBank/DDBJ whole genome shotgun (WGS) entry which is preliminary data.</text>
</comment>
<proteinExistence type="predicted"/>
<evidence type="ECO:0000313" key="1">
    <source>
        <dbReference type="EMBL" id="GMF03120.1"/>
    </source>
</evidence>
<gene>
    <name evidence="1" type="ORF">Cboi01_000625400</name>
</gene>
<accession>A0ACB5U7J2</accession>
<reference evidence="1" key="1">
    <citation type="submission" date="2023-04" db="EMBL/GenBank/DDBJ databases">
        <title>Candida boidinii NBRC 1967.</title>
        <authorList>
            <person name="Ichikawa N."/>
            <person name="Sato H."/>
            <person name="Tonouchi N."/>
        </authorList>
    </citation>
    <scope>NUCLEOTIDE SEQUENCE</scope>
    <source>
        <strain evidence="1">NBRC 1967</strain>
    </source>
</reference>
<keyword evidence="2" id="KW-1185">Reference proteome</keyword>
<name>A0ACB5U7J2_CANBO</name>
<dbReference type="EMBL" id="BSXV01005953">
    <property type="protein sequence ID" value="GMF03120.1"/>
    <property type="molecule type" value="Genomic_DNA"/>
</dbReference>
<dbReference type="Proteomes" id="UP001165101">
    <property type="component" value="Unassembled WGS sequence"/>
</dbReference>
<protein>
    <submittedName>
        <fullName evidence="1">Unnamed protein product</fullName>
    </submittedName>
</protein>
<organism evidence="1 2">
    <name type="scientific">Candida boidinii</name>
    <name type="common">Yeast</name>
    <dbReference type="NCBI Taxonomy" id="5477"/>
    <lineage>
        <taxon>Eukaryota</taxon>
        <taxon>Fungi</taxon>
        <taxon>Dikarya</taxon>
        <taxon>Ascomycota</taxon>
        <taxon>Saccharomycotina</taxon>
        <taxon>Pichiomycetes</taxon>
        <taxon>Pichiales</taxon>
        <taxon>Pichiaceae</taxon>
        <taxon>Ogataea</taxon>
        <taxon>Ogataea/Candida clade</taxon>
    </lineage>
</organism>
<evidence type="ECO:0000313" key="2">
    <source>
        <dbReference type="Proteomes" id="UP001165101"/>
    </source>
</evidence>